<evidence type="ECO:0000313" key="3">
    <source>
        <dbReference type="EMBL" id="RXE57516.1"/>
    </source>
</evidence>
<dbReference type="InterPro" id="IPR050708">
    <property type="entry name" value="T6SS_VgrG/RHS"/>
</dbReference>
<proteinExistence type="predicted"/>
<reference evidence="4" key="1">
    <citation type="submission" date="2018-11" db="EMBL/GenBank/DDBJ databases">
        <title>Genome sequencing of a novel mesophilic and cellulolytic organism within the genus Hungateiclostridium.</title>
        <authorList>
            <person name="Rettenmaier R."/>
            <person name="Liebl W."/>
            <person name="Zverlov V."/>
        </authorList>
    </citation>
    <scope>NUCLEOTIDE SEQUENCE [LARGE SCALE GENOMIC DNA]</scope>
    <source>
        <strain evidence="4">N2K1</strain>
    </source>
</reference>
<dbReference type="PANTHER" id="PTHR32305">
    <property type="match status" value="1"/>
</dbReference>
<evidence type="ECO:0000256" key="1">
    <source>
        <dbReference type="ARBA" id="ARBA00022737"/>
    </source>
</evidence>
<protein>
    <submittedName>
        <fullName evidence="3">RHS repeat protein</fullName>
    </submittedName>
</protein>
<dbReference type="PANTHER" id="PTHR32305:SF15">
    <property type="entry name" value="PROTEIN RHSA-RELATED"/>
    <property type="match status" value="1"/>
</dbReference>
<name>A0A4Q0I001_9FIRM</name>
<organism evidence="3 4">
    <name type="scientific">Acetivibrio mesophilus</name>
    <dbReference type="NCBI Taxonomy" id="2487273"/>
    <lineage>
        <taxon>Bacteria</taxon>
        <taxon>Bacillati</taxon>
        <taxon>Bacillota</taxon>
        <taxon>Clostridia</taxon>
        <taxon>Eubacteriales</taxon>
        <taxon>Oscillospiraceae</taxon>
        <taxon>Acetivibrio</taxon>
    </lineage>
</organism>
<dbReference type="Pfam" id="PF25023">
    <property type="entry name" value="TEN_YD-shell"/>
    <property type="match status" value="3"/>
</dbReference>
<dbReference type="InterPro" id="IPR006530">
    <property type="entry name" value="YD"/>
</dbReference>
<feature type="domain" description="Teneurin-like YD-shell" evidence="2">
    <location>
        <begin position="187"/>
        <end position="344"/>
    </location>
</feature>
<comment type="caution">
    <text evidence="3">The sequence shown here is derived from an EMBL/GenBank/DDBJ whole genome shotgun (WGS) entry which is preliminary data.</text>
</comment>
<feature type="domain" description="Teneurin-like YD-shell" evidence="2">
    <location>
        <begin position="444"/>
        <end position="585"/>
    </location>
</feature>
<dbReference type="EMBL" id="RLII01000075">
    <property type="protein sequence ID" value="RXE57516.1"/>
    <property type="molecule type" value="Genomic_DNA"/>
</dbReference>
<dbReference type="Gene3D" id="2.180.10.10">
    <property type="entry name" value="RHS repeat-associated core"/>
    <property type="match status" value="3"/>
</dbReference>
<keyword evidence="4" id="KW-1185">Reference proteome</keyword>
<keyword evidence="1" id="KW-0677">Repeat</keyword>
<gene>
    <name evidence="3" type="ORF">EFD62_17315</name>
</gene>
<accession>A0A4Q0I001</accession>
<dbReference type="InterPro" id="IPR056823">
    <property type="entry name" value="TEN-like_YD-shell"/>
</dbReference>
<dbReference type="NCBIfam" id="TIGR01643">
    <property type="entry name" value="YD_repeat_2x"/>
    <property type="match status" value="3"/>
</dbReference>
<sequence>RVVKQLDHENNELFIEYNEENCENTFKWIKSGITRVYKYNSDMLLTEIKYDDGSVQKYTYDDNLNRNSETDRNGNTTYKKYDDRGNLIEITSPLRLTTKYSYNENNKLIKSTSPGGGEVTFEYDEKGNLLKRTIKTGSSSYSEASFTYDQYGRIITSKDAENNTTRFEYGEEEANKPILVKDAVGNILKYEFDKVGRATSVTTGYGTVRLKYDDCDRITHITDAEGNTTRLGYDKAGNMTGIIAAKQYAEKGKDGAGYTFTYDAMDKLIKTIDPLGNVFSVKYDENGNKIKEINPNFYNHTEDDGIGVEYKYDTNHRRIKTIFPDGNMSRIKYDPQGNIIKTISWKDYDKTLDDGPGMQYTYDEMNRLTSIIDIEGNTIKKYVYDEDGRIVKEIDAKGYISADNDEERWGTIYKYNLAGWLLEKRTPLQHKNGDIYYNIKEYVHDRNGRVVQEKRSPEYVTKTGYPKKWNIINYKYDPNGNLIEVTDSLGACITYEYDCLGKKTLEKIRINEKKQRVTRYEYNGMGKPVKVIRELDGEDLSGYSDEKVFAETLYKYDKNGNLIEIISPEGYLTVFKYDDANRRIKSTLYQPQDGVKLKGSAYCAILNTRARSVSYEYDRAGNIIKQIFPNGGTVVNEYDEMNRKIRVTDPD</sequence>
<dbReference type="AlphaFoldDB" id="A0A4Q0I001"/>
<evidence type="ECO:0000259" key="2">
    <source>
        <dbReference type="Pfam" id="PF25023"/>
    </source>
</evidence>
<evidence type="ECO:0000313" key="4">
    <source>
        <dbReference type="Proteomes" id="UP000289166"/>
    </source>
</evidence>
<feature type="non-terminal residue" evidence="3">
    <location>
        <position position="1"/>
    </location>
</feature>
<feature type="non-terminal residue" evidence="3">
    <location>
        <position position="651"/>
    </location>
</feature>
<feature type="domain" description="Teneurin-like YD-shell" evidence="2">
    <location>
        <begin position="35"/>
        <end position="173"/>
    </location>
</feature>
<dbReference type="Proteomes" id="UP000289166">
    <property type="component" value="Unassembled WGS sequence"/>
</dbReference>